<dbReference type="Proteomes" id="UP000807159">
    <property type="component" value="Chromosome 3"/>
</dbReference>
<feature type="region of interest" description="Disordered" evidence="1">
    <location>
        <begin position="80"/>
        <end position="100"/>
    </location>
</feature>
<sequence length="116" mass="12671">MEISSQVPTLQDLVEPEQCDGFLPSEILSRNSSTQLSLKLSVIINSQLSHRALFDGLAELANSTSAQLVVIESSNQNDHNVDYSDIGNVPNLNNDTPKPFRADDFITGTLKDAELI</sequence>
<evidence type="ECO:0000256" key="1">
    <source>
        <dbReference type="SAM" id="MobiDB-lite"/>
    </source>
</evidence>
<dbReference type="AlphaFoldDB" id="A0A8T2Z6V8"/>
<reference evidence="2" key="1">
    <citation type="journal article" date="2021" name="J. Hered.">
        <title>Genome Assembly of Salicaceae Populus deltoides (Eastern Cottonwood) I-69 Based on Nanopore Sequencing and Hi-C Technologies.</title>
        <authorList>
            <person name="Bai S."/>
            <person name="Wu H."/>
            <person name="Zhang J."/>
            <person name="Pan Z."/>
            <person name="Zhao W."/>
            <person name="Li Z."/>
            <person name="Tong C."/>
        </authorList>
    </citation>
    <scope>NUCLEOTIDE SEQUENCE</scope>
    <source>
        <tissue evidence="2">Leaf</tissue>
    </source>
</reference>
<organism evidence="2 3">
    <name type="scientific">Populus deltoides</name>
    <name type="common">Eastern poplar</name>
    <name type="synonym">Eastern cottonwood</name>
    <dbReference type="NCBI Taxonomy" id="3696"/>
    <lineage>
        <taxon>Eukaryota</taxon>
        <taxon>Viridiplantae</taxon>
        <taxon>Streptophyta</taxon>
        <taxon>Embryophyta</taxon>
        <taxon>Tracheophyta</taxon>
        <taxon>Spermatophyta</taxon>
        <taxon>Magnoliopsida</taxon>
        <taxon>eudicotyledons</taxon>
        <taxon>Gunneridae</taxon>
        <taxon>Pentapetalae</taxon>
        <taxon>rosids</taxon>
        <taxon>fabids</taxon>
        <taxon>Malpighiales</taxon>
        <taxon>Salicaceae</taxon>
        <taxon>Saliceae</taxon>
        <taxon>Populus</taxon>
    </lineage>
</organism>
<name>A0A8T2Z6V8_POPDE</name>
<gene>
    <name evidence="2" type="ORF">H0E87_006173</name>
</gene>
<evidence type="ECO:0000313" key="3">
    <source>
        <dbReference type="Proteomes" id="UP000807159"/>
    </source>
</evidence>
<comment type="caution">
    <text evidence="2">The sequence shown here is derived from an EMBL/GenBank/DDBJ whole genome shotgun (WGS) entry which is preliminary data.</text>
</comment>
<dbReference type="EMBL" id="JACEGQ020000003">
    <property type="protein sequence ID" value="KAH8512772.1"/>
    <property type="molecule type" value="Genomic_DNA"/>
</dbReference>
<accession>A0A8T2Z6V8</accession>
<evidence type="ECO:0000313" key="2">
    <source>
        <dbReference type="EMBL" id="KAH8512772.1"/>
    </source>
</evidence>
<proteinExistence type="predicted"/>
<protein>
    <submittedName>
        <fullName evidence="2">Uncharacterized protein</fullName>
    </submittedName>
</protein>
<dbReference type="PANTHER" id="PTHR37807:SF4">
    <property type="entry name" value="DC1 DOMAIN-CONTAINING PROTEIN"/>
    <property type="match status" value="1"/>
</dbReference>
<keyword evidence="3" id="KW-1185">Reference proteome</keyword>
<dbReference type="PANTHER" id="PTHR37807">
    <property type="entry name" value="OS07G0160300 PROTEIN"/>
    <property type="match status" value="1"/>
</dbReference>